<evidence type="ECO:0000313" key="3">
    <source>
        <dbReference type="Proteomes" id="UP000298663"/>
    </source>
</evidence>
<organism evidence="2 3">
    <name type="scientific">Steinernema carpocapsae</name>
    <name type="common">Entomopathogenic nematode</name>
    <dbReference type="NCBI Taxonomy" id="34508"/>
    <lineage>
        <taxon>Eukaryota</taxon>
        <taxon>Metazoa</taxon>
        <taxon>Ecdysozoa</taxon>
        <taxon>Nematoda</taxon>
        <taxon>Chromadorea</taxon>
        <taxon>Rhabditida</taxon>
        <taxon>Tylenchina</taxon>
        <taxon>Panagrolaimomorpha</taxon>
        <taxon>Strongyloidoidea</taxon>
        <taxon>Steinernematidae</taxon>
        <taxon>Steinernema</taxon>
    </lineage>
</organism>
<reference evidence="2 3" key="2">
    <citation type="journal article" date="2019" name="G3 (Bethesda)">
        <title>Hybrid Assembly of the Genome of the Entomopathogenic Nematode Steinernema carpocapsae Identifies the X-Chromosome.</title>
        <authorList>
            <person name="Serra L."/>
            <person name="Macchietto M."/>
            <person name="Macias-Munoz A."/>
            <person name="McGill C.J."/>
            <person name="Rodriguez I.M."/>
            <person name="Rodriguez B."/>
            <person name="Murad R."/>
            <person name="Mortazavi A."/>
        </authorList>
    </citation>
    <scope>NUCLEOTIDE SEQUENCE [LARGE SCALE GENOMIC DNA]</scope>
    <source>
        <strain evidence="2 3">ALL</strain>
    </source>
</reference>
<reference evidence="2 3" key="1">
    <citation type="journal article" date="2015" name="Genome Biol.">
        <title>Comparative genomics of Steinernema reveals deeply conserved gene regulatory networks.</title>
        <authorList>
            <person name="Dillman A.R."/>
            <person name="Macchietto M."/>
            <person name="Porter C.F."/>
            <person name="Rogers A."/>
            <person name="Williams B."/>
            <person name="Antoshechkin I."/>
            <person name="Lee M.M."/>
            <person name="Goodwin Z."/>
            <person name="Lu X."/>
            <person name="Lewis E.E."/>
            <person name="Goodrich-Blair H."/>
            <person name="Stock S.P."/>
            <person name="Adams B.J."/>
            <person name="Sternberg P.W."/>
            <person name="Mortazavi A."/>
        </authorList>
    </citation>
    <scope>NUCLEOTIDE SEQUENCE [LARGE SCALE GENOMIC DNA]</scope>
    <source>
        <strain evidence="2 3">ALL</strain>
    </source>
</reference>
<feature type="region of interest" description="Disordered" evidence="1">
    <location>
        <begin position="143"/>
        <end position="175"/>
    </location>
</feature>
<gene>
    <name evidence="2" type="ORF">L596_012985</name>
</gene>
<sequence length="505" mass="55686">MFSLARTPSASHLTPILSPPHRYYVMSMNANLCIHPGLSANLGLDHHDLVLSFEALRGCTLVARTSGTLLVFGVGGYCVYRMWVRLFGNNFVCTLLDSSNIGRIPRADVRMFNSRGSSPVHIISRELGAHLIREARQGFASLPVSTSTPKTRRRLRNDDSMSVRSDLTSVSRQMRPMKSPRVRQISCCSRASGSQSVVPASECSTSLRLMWDGDQMWDDEFAASQGFALEGRSSSPIPSEISDMSAVIKLQNMFENMELDEESRVPSSFDPEGSLNEDLTDLIQNKCLNNSQYMYQSVMVPRSDIAASEVMSSYSDRSNLSVLKDRAKRSQGLWELSASDAGPSTSSIFLQVTTADSDSPMTDSCFSRSSISVRSVAPPSNNQLMFDSAIAMTDFVSSEDDRSSVRSSNFGAGKTRISSLDRVAPIGGSGKYQPSAILRRSCLENITERPPSIPVDSISIARSEQSLEWCDDDIPLDEGAPEVAFEVQTEAERDELVRRWVRECK</sequence>
<dbReference type="Proteomes" id="UP000298663">
    <property type="component" value="Unassembled WGS sequence"/>
</dbReference>
<evidence type="ECO:0000256" key="1">
    <source>
        <dbReference type="SAM" id="MobiDB-lite"/>
    </source>
</evidence>
<feature type="compositionally biased region" description="Polar residues" evidence="1">
    <location>
        <begin position="162"/>
        <end position="172"/>
    </location>
</feature>
<accession>A0A4U5NYV7</accession>
<dbReference type="AlphaFoldDB" id="A0A4U5NYV7"/>
<comment type="caution">
    <text evidence="2">The sequence shown here is derived from an EMBL/GenBank/DDBJ whole genome shotgun (WGS) entry which is preliminary data.</text>
</comment>
<dbReference type="OrthoDB" id="5835957at2759"/>
<evidence type="ECO:0000313" key="2">
    <source>
        <dbReference type="EMBL" id="TKR88798.1"/>
    </source>
</evidence>
<dbReference type="EMBL" id="AZBU02000003">
    <property type="protein sequence ID" value="TKR88798.1"/>
    <property type="molecule type" value="Genomic_DNA"/>
</dbReference>
<name>A0A4U5NYV7_STECR</name>
<keyword evidence="3" id="KW-1185">Reference proteome</keyword>
<proteinExistence type="predicted"/>
<protein>
    <submittedName>
        <fullName evidence="2">Uncharacterized protein</fullName>
    </submittedName>
</protein>